<dbReference type="GO" id="GO:0031625">
    <property type="term" value="F:ubiquitin protein ligase binding"/>
    <property type="evidence" value="ECO:0007669"/>
    <property type="project" value="TreeGrafter"/>
</dbReference>
<dbReference type="GO" id="GO:0070086">
    <property type="term" value="P:ubiquitin-dependent endocytosis"/>
    <property type="evidence" value="ECO:0007669"/>
    <property type="project" value="TreeGrafter"/>
</dbReference>
<reference evidence="3" key="1">
    <citation type="journal article" date="2014" name="Genome Announc.">
        <title>De novo whole-genome sequence and genome annotation of Lichtheimia ramosa.</title>
        <authorList>
            <person name="Linde J."/>
            <person name="Schwartze V."/>
            <person name="Binder U."/>
            <person name="Lass-Florl C."/>
            <person name="Voigt K."/>
            <person name="Horn F."/>
        </authorList>
    </citation>
    <scope>NUCLEOTIDE SEQUENCE</scope>
    <source>
        <strain evidence="3">JMRC FSU:6197</strain>
    </source>
</reference>
<dbReference type="GO" id="GO:0030674">
    <property type="term" value="F:protein-macromolecule adaptor activity"/>
    <property type="evidence" value="ECO:0007669"/>
    <property type="project" value="TreeGrafter"/>
</dbReference>
<dbReference type="InterPro" id="IPR050357">
    <property type="entry name" value="Arrestin_domain-protein"/>
</dbReference>
<dbReference type="EMBL" id="LK023324">
    <property type="protein sequence ID" value="CDS07359.1"/>
    <property type="molecule type" value="Genomic_DNA"/>
</dbReference>
<dbReference type="PANTHER" id="PTHR11188:SF17">
    <property type="entry name" value="FI21816P1"/>
    <property type="match status" value="1"/>
</dbReference>
<dbReference type="AlphaFoldDB" id="A0A077WJQ1"/>
<name>A0A077WJQ1_9FUNG</name>
<accession>A0A077WJQ1</accession>
<feature type="region of interest" description="Disordered" evidence="1">
    <location>
        <begin position="318"/>
        <end position="337"/>
    </location>
</feature>
<proteinExistence type="predicted"/>
<feature type="domain" description="Arrestin-like N-terminal" evidence="2">
    <location>
        <begin position="23"/>
        <end position="122"/>
    </location>
</feature>
<dbReference type="InterPro" id="IPR011021">
    <property type="entry name" value="Arrestin-like_N"/>
</dbReference>
<gene>
    <name evidence="3" type="ORF">LRAMOSA01308</name>
</gene>
<organism evidence="3">
    <name type="scientific">Lichtheimia ramosa</name>
    <dbReference type="NCBI Taxonomy" id="688394"/>
    <lineage>
        <taxon>Eukaryota</taxon>
        <taxon>Fungi</taxon>
        <taxon>Fungi incertae sedis</taxon>
        <taxon>Mucoromycota</taxon>
        <taxon>Mucoromycotina</taxon>
        <taxon>Mucoromycetes</taxon>
        <taxon>Mucorales</taxon>
        <taxon>Lichtheimiaceae</taxon>
        <taxon>Lichtheimia</taxon>
    </lineage>
</organism>
<sequence length="382" mass="43532">MSLKIRIPNPVIVLDDNVDTPTTLSGTVELELKESMRLKAIKLTLVGRTKLQWRENVVKRTVLTRGWSFLEHDHHKKSTILPAGKHSWPFEATLPNNLPETIQGSSYGDIRYTLKAEAVRTFAKNLIARSGIEIRRRPNVSQQPVRVAGEYNHITYEMVSRQSIHKRNDRLLIDMYMMYRQDPATPVSSIQSITTIFKENISILPSTHDTRTLRFLRENGTSFSQRNHTVMDIRIPRFTQYDSNNNLFSIKHEVEFTLTMANKQECRVTLPIIIAHDELVPALSRNRDHDSYDQQEEWLPSYADALLPPMYMEHDLSPYSSPASSAASTPADEPEDWLPADASAIVDSNWLTASLMDPTCRFSRLPSYDTAMMAAPATTSAF</sequence>
<dbReference type="GO" id="GO:0005829">
    <property type="term" value="C:cytosol"/>
    <property type="evidence" value="ECO:0007669"/>
    <property type="project" value="TreeGrafter"/>
</dbReference>
<dbReference type="InterPro" id="IPR014756">
    <property type="entry name" value="Ig_E-set"/>
</dbReference>
<dbReference type="Pfam" id="PF00339">
    <property type="entry name" value="Arrestin_N"/>
    <property type="match status" value="1"/>
</dbReference>
<dbReference type="Gene3D" id="2.60.40.640">
    <property type="match status" value="1"/>
</dbReference>
<dbReference type="InterPro" id="IPR014752">
    <property type="entry name" value="Arrestin-like_C"/>
</dbReference>
<dbReference type="SUPFAM" id="SSF81296">
    <property type="entry name" value="E set domains"/>
    <property type="match status" value="1"/>
</dbReference>
<protein>
    <recommendedName>
        <fullName evidence="2">Arrestin-like N-terminal domain-containing protein</fullName>
    </recommendedName>
</protein>
<evidence type="ECO:0000259" key="2">
    <source>
        <dbReference type="Pfam" id="PF00339"/>
    </source>
</evidence>
<dbReference type="PANTHER" id="PTHR11188">
    <property type="entry name" value="ARRESTIN DOMAIN CONTAINING PROTEIN"/>
    <property type="match status" value="1"/>
</dbReference>
<evidence type="ECO:0000256" key="1">
    <source>
        <dbReference type="SAM" id="MobiDB-lite"/>
    </source>
</evidence>
<evidence type="ECO:0000313" key="3">
    <source>
        <dbReference type="EMBL" id="CDS07359.1"/>
    </source>
</evidence>
<dbReference type="OrthoDB" id="2333384at2759"/>
<dbReference type="GO" id="GO:0005886">
    <property type="term" value="C:plasma membrane"/>
    <property type="evidence" value="ECO:0007669"/>
    <property type="project" value="TreeGrafter"/>
</dbReference>
<feature type="compositionally biased region" description="Low complexity" evidence="1">
    <location>
        <begin position="318"/>
        <end position="331"/>
    </location>
</feature>